<accession>A0ABV5Y1B9</accession>
<dbReference type="RefSeq" id="WP_234751589.1">
    <property type="nucleotide sequence ID" value="NZ_BAAAWN010000001.1"/>
</dbReference>
<evidence type="ECO:0000256" key="1">
    <source>
        <dbReference type="SAM" id="Phobius"/>
    </source>
</evidence>
<keyword evidence="1" id="KW-1133">Transmembrane helix</keyword>
<evidence type="ECO:0000313" key="2">
    <source>
        <dbReference type="EMBL" id="MFB9820778.1"/>
    </source>
</evidence>
<gene>
    <name evidence="2" type="ORF">ACFFP1_14865</name>
</gene>
<dbReference type="EMBL" id="JBHMBC010000025">
    <property type="protein sequence ID" value="MFB9820778.1"/>
    <property type="molecule type" value="Genomic_DNA"/>
</dbReference>
<evidence type="ECO:0000313" key="3">
    <source>
        <dbReference type="Proteomes" id="UP001589702"/>
    </source>
</evidence>
<keyword evidence="1" id="KW-0812">Transmembrane</keyword>
<organism evidence="2 3">
    <name type="scientific">Arthrobacter ramosus</name>
    <dbReference type="NCBI Taxonomy" id="1672"/>
    <lineage>
        <taxon>Bacteria</taxon>
        <taxon>Bacillati</taxon>
        <taxon>Actinomycetota</taxon>
        <taxon>Actinomycetes</taxon>
        <taxon>Micrococcales</taxon>
        <taxon>Micrococcaceae</taxon>
        <taxon>Arthrobacter</taxon>
    </lineage>
</organism>
<keyword evidence="3" id="KW-1185">Reference proteome</keyword>
<feature type="transmembrane region" description="Helical" evidence="1">
    <location>
        <begin position="25"/>
        <end position="44"/>
    </location>
</feature>
<reference evidence="2 3" key="1">
    <citation type="submission" date="2024-09" db="EMBL/GenBank/DDBJ databases">
        <authorList>
            <person name="Sun Q."/>
            <person name="Mori K."/>
        </authorList>
    </citation>
    <scope>NUCLEOTIDE SEQUENCE [LARGE SCALE GENOMIC DNA]</scope>
    <source>
        <strain evidence="2 3">JCM 1334</strain>
    </source>
</reference>
<protein>
    <recommendedName>
        <fullName evidence="4">LPXTG cell wall anchor domain-containing protein</fullName>
    </recommendedName>
</protein>
<proteinExistence type="predicted"/>
<comment type="caution">
    <text evidence="2">The sequence shown here is derived from an EMBL/GenBank/DDBJ whole genome shotgun (WGS) entry which is preliminary data.</text>
</comment>
<evidence type="ECO:0008006" key="4">
    <source>
        <dbReference type="Google" id="ProtNLM"/>
    </source>
</evidence>
<keyword evidence="1" id="KW-0472">Membrane</keyword>
<name>A0ABV5Y1B9_ARTRM</name>
<dbReference type="Proteomes" id="UP001589702">
    <property type="component" value="Unassembled WGS sequence"/>
</dbReference>
<sequence>MYGNSTMTGGAVAGGGTLAVTGAPALGWVILLGIALLIAGFVVLRNSRFKTAKRAAGRKDS</sequence>